<dbReference type="Proteomes" id="UP000323930">
    <property type="component" value="Unassembled WGS sequence"/>
</dbReference>
<keyword evidence="2" id="KW-1185">Reference proteome</keyword>
<dbReference type="RefSeq" id="WP_148539719.1">
    <property type="nucleotide sequence ID" value="NZ_VSDQ01000163.1"/>
</dbReference>
<reference evidence="1 2" key="1">
    <citation type="submission" date="2019-08" db="EMBL/GenBank/DDBJ databases">
        <title>Seonamhaeicola sediminis sp. nov., isolated from marine sediment.</title>
        <authorList>
            <person name="Cao W.R."/>
        </authorList>
    </citation>
    <scope>NUCLEOTIDE SEQUENCE [LARGE SCALE GENOMIC DNA]</scope>
    <source>
        <strain evidence="1 2">B011</strain>
    </source>
</reference>
<name>A0A5D0J7F3_9FLAO</name>
<organism evidence="1 2">
    <name type="scientific">Seonamhaeicola marinus</name>
    <dbReference type="NCBI Taxonomy" id="1912246"/>
    <lineage>
        <taxon>Bacteria</taxon>
        <taxon>Pseudomonadati</taxon>
        <taxon>Bacteroidota</taxon>
        <taxon>Flavobacteriia</taxon>
        <taxon>Flavobacteriales</taxon>
        <taxon>Flavobacteriaceae</taxon>
    </lineage>
</organism>
<evidence type="ECO:0000313" key="2">
    <source>
        <dbReference type="Proteomes" id="UP000323930"/>
    </source>
</evidence>
<evidence type="ECO:0000313" key="1">
    <source>
        <dbReference type="EMBL" id="TYA92113.1"/>
    </source>
</evidence>
<proteinExistence type="predicted"/>
<dbReference type="EMBL" id="VSDQ01000163">
    <property type="protein sequence ID" value="TYA92113.1"/>
    <property type="molecule type" value="Genomic_DNA"/>
</dbReference>
<comment type="caution">
    <text evidence="1">The sequence shown here is derived from an EMBL/GenBank/DDBJ whole genome shotgun (WGS) entry which is preliminary data.</text>
</comment>
<accession>A0A5D0J7F3</accession>
<gene>
    <name evidence="1" type="ORF">FUA24_01385</name>
</gene>
<protein>
    <submittedName>
        <fullName evidence="1">Uncharacterized protein</fullName>
    </submittedName>
</protein>
<sequence>MIHKLKIITLFCLPFWMLFSYWSNTNNGINETIEIYHEVEVKHPGEKELVATILTEIKTKDSITIGYTMDVVSVICLEEVCKVIPVTIYWDEVGKYQKYKVAKGETLEKYEADLFEPQDYVKLNSVLANENSPFKDVLITEVLSVVEHGDVDAVSGATALQLDEKDTVPGAALTCYTLWHWANGSIIEIIKNKTGESASNQQLLSFIESNDEIYYQVALNELAKRGTYSPEFVEIIIQKASDNPNLIKTCIQYLEKVPQEVYETALKSIFIKSDKRQRIAVLRSLQYSKHNITTEYLDSFGEEIHHLKSFQEFSVFLSVMEEKNPNSEIINSALIPLLQADFLIARRVYWYLQNQKNLSETEQHQLDGFIKKYSDKL</sequence>
<dbReference type="AlphaFoldDB" id="A0A5D0J7F3"/>
<dbReference type="OrthoDB" id="6400902at2"/>